<accession>E3CWT4</accession>
<keyword evidence="1" id="KW-0472">Membrane</keyword>
<evidence type="ECO:0000313" key="3">
    <source>
        <dbReference type="Proteomes" id="UP000005096"/>
    </source>
</evidence>
<protein>
    <recommendedName>
        <fullName evidence="4">Nucleoside recognition domain protein</fullName>
    </recommendedName>
</protein>
<dbReference type="STRING" id="584708.Apau_0152"/>
<evidence type="ECO:0000256" key="1">
    <source>
        <dbReference type="SAM" id="Phobius"/>
    </source>
</evidence>
<dbReference type="EMBL" id="CM001022">
    <property type="protein sequence ID" value="EFQ22589.1"/>
    <property type="molecule type" value="Genomic_DNA"/>
</dbReference>
<proteinExistence type="predicted"/>
<dbReference type="RefSeq" id="WP_006299733.1">
    <property type="nucleotide sequence ID" value="NZ_CM001022.1"/>
</dbReference>
<dbReference type="Proteomes" id="UP000005096">
    <property type="component" value="Chromosome"/>
</dbReference>
<feature type="transmembrane region" description="Helical" evidence="1">
    <location>
        <begin position="241"/>
        <end position="258"/>
    </location>
</feature>
<sequence length="304" mass="31875">MAISWPDLLRAEATLTASVVAGLALGELVLASGAADRIFRPLLPRLRTWRVPPRAAQALALALGSPRAGAGLLASGYAQGDLSREETVFGALCLAFPGYLRRWITTASLAAGLAGGTGLLYALVLLGRSAVRFLWLLGLLRRHGTPRDEAPAAVLPPSGTERRRRLLRALLVSLPWAWTFFALTYALMPSFEALLLEHLGHTALLPPAGWTVAAAALAHATASLAAAGGALAAGELSPGQALLALLLGNAIGTVTRVLRQNMGYWLGLFPRELLRPLLVWHLGTLLPLEGVTLLAAAAAVRAGL</sequence>
<dbReference type="InterPro" id="IPR038880">
    <property type="entry name" value="MJ0871-like"/>
</dbReference>
<dbReference type="PaxDb" id="584708-Apau_0152"/>
<evidence type="ECO:0000313" key="2">
    <source>
        <dbReference type="EMBL" id="EFQ22589.1"/>
    </source>
</evidence>
<dbReference type="HOGENOM" id="CLU_935969_0_0_0"/>
<feature type="transmembrane region" description="Helical" evidence="1">
    <location>
        <begin position="278"/>
        <end position="300"/>
    </location>
</feature>
<reference evidence="2 3" key="1">
    <citation type="journal article" date="2010" name="Stand. Genomic Sci.">
        <title>Non-contiguous finished genome sequence of Aminomonas paucivorans type strain (GLU-3).</title>
        <authorList>
            <person name="Pitluck S."/>
            <person name="Yasawong M."/>
            <person name="Held B."/>
            <person name="Lapidus A."/>
            <person name="Nolan M."/>
            <person name="Copeland A."/>
            <person name="Lucas S."/>
            <person name="Del Rio T.G."/>
            <person name="Tice H."/>
            <person name="Cheng J.F."/>
            <person name="Chertkov O."/>
            <person name="Goodwin L."/>
            <person name="Tapia R."/>
            <person name="Han C."/>
            <person name="Liolios K."/>
            <person name="Ivanova N."/>
            <person name="Mavromatis K."/>
            <person name="Ovchinnikova G."/>
            <person name="Pati A."/>
            <person name="Chen A."/>
            <person name="Palaniappan K."/>
            <person name="Land M."/>
            <person name="Hauser L."/>
            <person name="Chang Y.J."/>
            <person name="Jeffries C.D."/>
            <person name="Pukall R."/>
            <person name="Spring S."/>
            <person name="Rohde M."/>
            <person name="Sikorski J."/>
            <person name="Goker M."/>
            <person name="Woyke T."/>
            <person name="Bristow J."/>
            <person name="Eisen J.A."/>
            <person name="Markowitz V."/>
            <person name="Hugenholtz P."/>
            <person name="Kyrpides N.C."/>
            <person name="Klenk H.P."/>
        </authorList>
    </citation>
    <scope>NUCLEOTIDE SEQUENCE [LARGE SCALE GENOMIC DNA]</scope>
    <source>
        <strain evidence="2 3">DSM 12260</strain>
    </source>
</reference>
<feature type="transmembrane region" description="Helical" evidence="1">
    <location>
        <begin position="208"/>
        <end position="234"/>
    </location>
</feature>
<name>E3CWT4_9BACT</name>
<keyword evidence="3" id="KW-1185">Reference proteome</keyword>
<dbReference type="eggNOG" id="COG3366">
    <property type="taxonomic scope" value="Bacteria"/>
</dbReference>
<dbReference type="PANTHER" id="PTHR38139:SF1">
    <property type="entry name" value="NUCLEOSIDE TRANSPORTER_FEOB GTPASE GATE DOMAIN-CONTAINING PROTEIN"/>
    <property type="match status" value="1"/>
</dbReference>
<gene>
    <name evidence="2" type="ORF">Apau_0152</name>
</gene>
<feature type="transmembrane region" description="Helical" evidence="1">
    <location>
        <begin position="166"/>
        <end position="188"/>
    </location>
</feature>
<dbReference type="PANTHER" id="PTHR38139">
    <property type="entry name" value="GATE DOMAIN-CONTAINING PROTEIN"/>
    <property type="match status" value="1"/>
</dbReference>
<keyword evidence="1" id="KW-1133">Transmembrane helix</keyword>
<dbReference type="AlphaFoldDB" id="E3CWT4"/>
<feature type="transmembrane region" description="Helical" evidence="1">
    <location>
        <begin position="103"/>
        <end position="126"/>
    </location>
</feature>
<dbReference type="OrthoDB" id="4168at2"/>
<evidence type="ECO:0008006" key="4">
    <source>
        <dbReference type="Google" id="ProtNLM"/>
    </source>
</evidence>
<organism evidence="2 3">
    <name type="scientific">Aminomonas paucivorans DSM 12260</name>
    <dbReference type="NCBI Taxonomy" id="584708"/>
    <lineage>
        <taxon>Bacteria</taxon>
        <taxon>Thermotogati</taxon>
        <taxon>Synergistota</taxon>
        <taxon>Synergistia</taxon>
        <taxon>Synergistales</taxon>
        <taxon>Synergistaceae</taxon>
        <taxon>Aminomonas</taxon>
    </lineage>
</organism>
<keyword evidence="1" id="KW-0812">Transmembrane</keyword>